<feature type="domain" description="NusB/RsmB/TIM44" evidence="7">
    <location>
        <begin position="7"/>
        <end position="131"/>
    </location>
</feature>
<dbReference type="Gene3D" id="1.10.940.10">
    <property type="entry name" value="NusB-like"/>
    <property type="match status" value="1"/>
</dbReference>
<evidence type="ECO:0000256" key="4">
    <source>
        <dbReference type="ARBA" id="ARBA00023015"/>
    </source>
</evidence>
<dbReference type="GO" id="GO:0006353">
    <property type="term" value="P:DNA-templated transcription termination"/>
    <property type="evidence" value="ECO:0007669"/>
    <property type="project" value="UniProtKB-UniRule"/>
</dbReference>
<dbReference type="NCBIfam" id="TIGR01951">
    <property type="entry name" value="nusB"/>
    <property type="match status" value="1"/>
</dbReference>
<dbReference type="SUPFAM" id="SSF48013">
    <property type="entry name" value="NusB-like"/>
    <property type="match status" value="1"/>
</dbReference>
<dbReference type="AlphaFoldDB" id="A0A071MGW3"/>
<comment type="function">
    <text evidence="6">Involved in transcription antitermination. Required for transcription of ribosomal RNA (rRNA) genes. Binds specifically to the boxA antiterminator sequence of the ribosomal RNA (rrn) operons.</text>
</comment>
<dbReference type="InterPro" id="IPR035926">
    <property type="entry name" value="NusB-like_sf"/>
</dbReference>
<evidence type="ECO:0000259" key="7">
    <source>
        <dbReference type="Pfam" id="PF01029"/>
    </source>
</evidence>
<sequence length="145" mass="16007">MKKSARRQSRELATQGLYQWLLSNASSGEIDAQLRGALGYDKADKELLDAILHGVIREHATLVDALTPSLDRPIDQLSPVERAVLLIATFELTHHVETPYRVIINEAVELAKTFGGSDGYKYVNGVLDKLAAKLRPAETQARRNG</sequence>
<dbReference type="EMBL" id="JJOA01000008">
    <property type="protein sequence ID" value="KEA59903.1"/>
    <property type="molecule type" value="Genomic_DNA"/>
</dbReference>
<name>A0A071MGW3_9BURK</name>
<dbReference type="PANTHER" id="PTHR11078:SF3">
    <property type="entry name" value="ANTITERMINATION NUSB DOMAIN-CONTAINING PROTEIN"/>
    <property type="match status" value="1"/>
</dbReference>
<reference evidence="8" key="1">
    <citation type="submission" date="2014-04" db="EMBL/GenBank/DDBJ databases">
        <title>In planta biocontrol of soil-borne Fusarium wilt of banana through a plant endophytic bacterium, Burkholderia cenocepacia 869T2.</title>
        <authorList>
            <person name="Ho Y.-N."/>
            <person name="Chiang H.-M."/>
            <person name="Chao C.-P."/>
            <person name="Su C.-C."/>
            <person name="Hsu H.-F."/>
            <person name="Guo C.-T."/>
            <person name="Hsieh J.-L."/>
            <person name="Huang C.-C."/>
        </authorList>
    </citation>
    <scope>NUCLEOTIDE SEQUENCE [LARGE SCALE GENOMIC DNA]</scope>
    <source>
        <strain evidence="8">869T2</strain>
    </source>
</reference>
<keyword evidence="3 6" id="KW-0694">RNA-binding</keyword>
<evidence type="ECO:0000256" key="1">
    <source>
        <dbReference type="ARBA" id="ARBA00005952"/>
    </source>
</evidence>
<keyword evidence="5 6" id="KW-0804">Transcription</keyword>
<evidence type="ECO:0000256" key="3">
    <source>
        <dbReference type="ARBA" id="ARBA00022884"/>
    </source>
</evidence>
<evidence type="ECO:0000256" key="2">
    <source>
        <dbReference type="ARBA" id="ARBA00022814"/>
    </source>
</evidence>
<comment type="caution">
    <text evidence="8">The sequence shown here is derived from an EMBL/GenBank/DDBJ whole genome shotgun (WGS) entry which is preliminary data.</text>
</comment>
<dbReference type="InterPro" id="IPR011605">
    <property type="entry name" value="NusB_fam"/>
</dbReference>
<dbReference type="HAMAP" id="MF_00073">
    <property type="entry name" value="NusB"/>
    <property type="match status" value="1"/>
</dbReference>
<evidence type="ECO:0000313" key="8">
    <source>
        <dbReference type="EMBL" id="KEA59903.1"/>
    </source>
</evidence>
<organism evidence="8">
    <name type="scientific">Burkholderia cenocepacia</name>
    <dbReference type="NCBI Taxonomy" id="95486"/>
    <lineage>
        <taxon>Bacteria</taxon>
        <taxon>Pseudomonadati</taxon>
        <taxon>Pseudomonadota</taxon>
        <taxon>Betaproteobacteria</taxon>
        <taxon>Burkholderiales</taxon>
        <taxon>Burkholderiaceae</taxon>
        <taxon>Burkholderia</taxon>
        <taxon>Burkholderia cepacia complex</taxon>
    </lineage>
</organism>
<dbReference type="PANTHER" id="PTHR11078">
    <property type="entry name" value="N UTILIZATION SUBSTANCE PROTEIN B-RELATED"/>
    <property type="match status" value="1"/>
</dbReference>
<evidence type="ECO:0000256" key="5">
    <source>
        <dbReference type="ARBA" id="ARBA00023163"/>
    </source>
</evidence>
<dbReference type="GO" id="GO:0005829">
    <property type="term" value="C:cytosol"/>
    <property type="evidence" value="ECO:0007669"/>
    <property type="project" value="TreeGrafter"/>
</dbReference>
<dbReference type="OrthoDB" id="9789556at2"/>
<protein>
    <recommendedName>
        <fullName evidence="6">Transcription antitermination protein NusB</fullName>
    </recommendedName>
    <alternativeName>
        <fullName evidence="6">Antitermination factor NusB</fullName>
    </alternativeName>
</protein>
<accession>A0A071MGW3</accession>
<evidence type="ECO:0000256" key="6">
    <source>
        <dbReference type="HAMAP-Rule" id="MF_00073"/>
    </source>
</evidence>
<proteinExistence type="inferred from homology"/>
<dbReference type="GO" id="GO:0031564">
    <property type="term" value="P:transcription antitermination"/>
    <property type="evidence" value="ECO:0007669"/>
    <property type="project" value="UniProtKB-KW"/>
</dbReference>
<dbReference type="InterPro" id="IPR006027">
    <property type="entry name" value="NusB_RsmB_TIM44"/>
</dbReference>
<keyword evidence="4 6" id="KW-0805">Transcription regulation</keyword>
<dbReference type="GO" id="GO:0003723">
    <property type="term" value="F:RNA binding"/>
    <property type="evidence" value="ECO:0007669"/>
    <property type="project" value="UniProtKB-UniRule"/>
</dbReference>
<dbReference type="Pfam" id="PF01029">
    <property type="entry name" value="NusB"/>
    <property type="match status" value="1"/>
</dbReference>
<gene>
    <name evidence="6" type="primary">nusB</name>
    <name evidence="8" type="ORF">DT99_09865</name>
</gene>
<comment type="similarity">
    <text evidence="1 6">Belongs to the NusB family.</text>
</comment>
<keyword evidence="2 6" id="KW-0889">Transcription antitermination</keyword>